<comment type="caution">
    <text evidence="2">The sequence shown here is derived from an EMBL/GenBank/DDBJ whole genome shotgun (WGS) entry which is preliminary data.</text>
</comment>
<dbReference type="AlphaFoldDB" id="A0AAU9V2Z1"/>
<evidence type="ECO:0000256" key="1">
    <source>
        <dbReference type="SAM" id="Phobius"/>
    </source>
</evidence>
<dbReference type="Proteomes" id="UP001153954">
    <property type="component" value="Unassembled WGS sequence"/>
</dbReference>
<keyword evidence="3" id="KW-1185">Reference proteome</keyword>
<keyword evidence="1" id="KW-0812">Transmembrane</keyword>
<sequence length="552" mass="63952">MSESCRENLPLLCDDYSDEDFRIRKSSPKFQHLFRHSVSSGRARSQAIGAAAIITRWPEHFSSLLKYWWIAFGMIAFTFFVIYNSIVAISMLPDTHHKPFKYHDKEYISKNMSRNTSKFNVFMHIFVNNYEESNIKYYLPYIVKFSKKYSDLKHNVIVVLKDEPNDKLDTQSDEMNIEMAWNTLWMADKKEEIINLSENTNIQIISLIEYMDDSPLKKYWRHLPQKFYGFLARCIAIWDKGGVAFDPVILTPSSPNPGHRESLENILNNFKSINLEKPTDENILMPKKKINNIQDIIENIEYQDKNIMQENLLEAETKVDSFKTKNTNINKIKRSTNINSRKRYLNIFNKQNKTKVFKDSVYMNKIDKKSEILSEESGLNHLSTSKKVVNGPDDEITTKHNLFPMFLEYLFNNPRNISEYSNKHHNTLSAMSASTSSESLTITNSTLKNVFSKNQQSHSKTKGFSKRKEFTKKNVNIDKNFLENEHNISLSINLKGNLIATETPCHAFIGTIFSNAPQHSDDESITDFIITELLIFCKGVLSSCKGVDVILI</sequence>
<accession>A0AAU9V2Z1</accession>
<reference evidence="2" key="1">
    <citation type="submission" date="2022-03" db="EMBL/GenBank/DDBJ databases">
        <authorList>
            <person name="Tunstrom K."/>
        </authorList>
    </citation>
    <scope>NUCLEOTIDE SEQUENCE</scope>
</reference>
<evidence type="ECO:0000313" key="2">
    <source>
        <dbReference type="EMBL" id="CAH2106370.1"/>
    </source>
</evidence>
<name>A0AAU9V2Z1_EUPED</name>
<feature type="transmembrane region" description="Helical" evidence="1">
    <location>
        <begin position="67"/>
        <end position="92"/>
    </location>
</feature>
<gene>
    <name evidence="2" type="ORF">EEDITHA_LOCUS20513</name>
</gene>
<keyword evidence="1" id="KW-1133">Transmembrane helix</keyword>
<proteinExistence type="predicted"/>
<evidence type="ECO:0000313" key="3">
    <source>
        <dbReference type="Proteomes" id="UP001153954"/>
    </source>
</evidence>
<dbReference type="EMBL" id="CAKOGL010000029">
    <property type="protein sequence ID" value="CAH2106370.1"/>
    <property type="molecule type" value="Genomic_DNA"/>
</dbReference>
<organism evidence="2 3">
    <name type="scientific">Euphydryas editha</name>
    <name type="common">Edith's checkerspot</name>
    <dbReference type="NCBI Taxonomy" id="104508"/>
    <lineage>
        <taxon>Eukaryota</taxon>
        <taxon>Metazoa</taxon>
        <taxon>Ecdysozoa</taxon>
        <taxon>Arthropoda</taxon>
        <taxon>Hexapoda</taxon>
        <taxon>Insecta</taxon>
        <taxon>Pterygota</taxon>
        <taxon>Neoptera</taxon>
        <taxon>Endopterygota</taxon>
        <taxon>Lepidoptera</taxon>
        <taxon>Glossata</taxon>
        <taxon>Ditrysia</taxon>
        <taxon>Papilionoidea</taxon>
        <taxon>Nymphalidae</taxon>
        <taxon>Nymphalinae</taxon>
        <taxon>Euphydryas</taxon>
    </lineage>
</organism>
<keyword evidence="1" id="KW-0472">Membrane</keyword>
<protein>
    <submittedName>
        <fullName evidence="2">Uncharacterized protein</fullName>
    </submittedName>
</protein>